<name>A0ABR4AIJ7_9LECA</name>
<feature type="region of interest" description="Disordered" evidence="2">
    <location>
        <begin position="430"/>
        <end position="465"/>
    </location>
</feature>
<feature type="compositionally biased region" description="Low complexity" evidence="2">
    <location>
        <begin position="430"/>
        <end position="455"/>
    </location>
</feature>
<evidence type="ECO:0008006" key="5">
    <source>
        <dbReference type="Google" id="ProtNLM"/>
    </source>
</evidence>
<dbReference type="Proteomes" id="UP001590950">
    <property type="component" value="Unassembled WGS sequence"/>
</dbReference>
<feature type="region of interest" description="Disordered" evidence="2">
    <location>
        <begin position="324"/>
        <end position="393"/>
    </location>
</feature>
<accession>A0ABR4AIJ7</accession>
<feature type="compositionally biased region" description="Basic residues" evidence="2">
    <location>
        <begin position="190"/>
        <end position="199"/>
    </location>
</feature>
<dbReference type="CDD" id="cd00067">
    <property type="entry name" value="GAL4"/>
    <property type="match status" value="1"/>
</dbReference>
<feature type="region of interest" description="Disordered" evidence="2">
    <location>
        <begin position="178"/>
        <end position="208"/>
    </location>
</feature>
<evidence type="ECO:0000256" key="1">
    <source>
        <dbReference type="ARBA" id="ARBA00023242"/>
    </source>
</evidence>
<evidence type="ECO:0000313" key="4">
    <source>
        <dbReference type="Proteomes" id="UP001590950"/>
    </source>
</evidence>
<sequence>MSLPMYTVNPRRSRTPMPRYNVLEPEQCLTSARDESRYSRQAGSYSPQTQYILPRWIRDDHDSLLGQKYEMLEPFNQPGFSRDIHNGTNHTGTRGAGWFTDFSGNPQESYPTGMISYPLPQGSISQSPWPESYVPPPYHNGKIPIVQEQSPFHMATSPEEAQNKSASYSSTYGFFHEAHGTRQKQDQSHRQRSYSRASHHQGYPRGRTNMSFQKGHHGILTGNDILSQGYQGPSSGPHRLSVNETTSVALGYFSPNSQHDTHLNNSSRVALQGKEGGAWPKNARQSSGRELQAREELQQRNLRRNAPEITVSMADTFVETPNLEHFESGTNSPLQRSSYGAHDKRMSREEFQKHISDEGKLRIPSSPERHRKEHSPGPRTRILTKEGKEHAKQVRRVGACGRCRERKIRCDHALEKIRTTNLAPYTDAMSSQLSIESESSGHSSDHISSSPSVPASPWPYDQPDTSLSCGASPSMAFNNLSVSPYQSIQSSDYSTSPSGVPSSLHFFDRAGSCEPPPYSLYNEQFRSRYQT</sequence>
<organism evidence="3 4">
    <name type="scientific">Stereocaulon virgatum</name>
    <dbReference type="NCBI Taxonomy" id="373712"/>
    <lineage>
        <taxon>Eukaryota</taxon>
        <taxon>Fungi</taxon>
        <taxon>Dikarya</taxon>
        <taxon>Ascomycota</taxon>
        <taxon>Pezizomycotina</taxon>
        <taxon>Lecanoromycetes</taxon>
        <taxon>OSLEUM clade</taxon>
        <taxon>Lecanoromycetidae</taxon>
        <taxon>Lecanorales</taxon>
        <taxon>Lecanorineae</taxon>
        <taxon>Stereocaulaceae</taxon>
        <taxon>Stereocaulon</taxon>
    </lineage>
</organism>
<reference evidence="3 4" key="1">
    <citation type="submission" date="2024-09" db="EMBL/GenBank/DDBJ databases">
        <title>Rethinking Asexuality: The Enigmatic Case of Functional Sexual Genes in Lepraria (Stereocaulaceae).</title>
        <authorList>
            <person name="Doellman M."/>
            <person name="Sun Y."/>
            <person name="Barcenas-Pena A."/>
            <person name="Lumbsch H.T."/>
            <person name="Grewe F."/>
        </authorList>
    </citation>
    <scope>NUCLEOTIDE SEQUENCE [LARGE SCALE GENOMIC DNA]</scope>
    <source>
        <strain evidence="3 4">Mercado 3170</strain>
    </source>
</reference>
<dbReference type="EMBL" id="JBEFKJ010000007">
    <property type="protein sequence ID" value="KAL2045326.1"/>
    <property type="molecule type" value="Genomic_DNA"/>
</dbReference>
<evidence type="ECO:0000313" key="3">
    <source>
        <dbReference type="EMBL" id="KAL2045326.1"/>
    </source>
</evidence>
<feature type="compositionally biased region" description="Polar residues" evidence="2">
    <location>
        <begin position="328"/>
        <end position="338"/>
    </location>
</feature>
<feature type="compositionally biased region" description="Basic and acidic residues" evidence="2">
    <location>
        <begin position="178"/>
        <end position="189"/>
    </location>
</feature>
<keyword evidence="4" id="KW-1185">Reference proteome</keyword>
<keyword evidence="1" id="KW-0539">Nucleus</keyword>
<feature type="compositionally biased region" description="Basic and acidic residues" evidence="2">
    <location>
        <begin position="383"/>
        <end position="392"/>
    </location>
</feature>
<comment type="caution">
    <text evidence="3">The sequence shown here is derived from an EMBL/GenBank/DDBJ whole genome shotgun (WGS) entry which is preliminary data.</text>
</comment>
<protein>
    <recommendedName>
        <fullName evidence="5">Zn(2)-C6 fungal-type domain-containing protein</fullName>
    </recommendedName>
</protein>
<gene>
    <name evidence="3" type="ORF">N7G274_002409</name>
</gene>
<proteinExistence type="predicted"/>
<evidence type="ECO:0000256" key="2">
    <source>
        <dbReference type="SAM" id="MobiDB-lite"/>
    </source>
</evidence>
<feature type="compositionally biased region" description="Basic and acidic residues" evidence="2">
    <location>
        <begin position="341"/>
        <end position="376"/>
    </location>
</feature>
<dbReference type="InterPro" id="IPR001138">
    <property type="entry name" value="Zn2Cys6_DnaBD"/>
</dbReference>